<keyword evidence="1" id="KW-0472">Membrane</keyword>
<keyword evidence="1" id="KW-0812">Transmembrane</keyword>
<name>A0A3R9WLZ7_9BACI</name>
<protein>
    <submittedName>
        <fullName evidence="2">Uncharacterized protein</fullName>
    </submittedName>
</protein>
<keyword evidence="3" id="KW-1185">Reference proteome</keyword>
<evidence type="ECO:0000313" key="2">
    <source>
        <dbReference type="EMBL" id="RSL29259.1"/>
    </source>
</evidence>
<dbReference type="Proteomes" id="UP000275076">
    <property type="component" value="Unassembled WGS sequence"/>
</dbReference>
<sequence>MNIVFHIGNIILIIFAFLVYYVLFYLMKNDQETVAGFWIGLFMVFGVWLLCYIIQYRKHSYLWRLFWFLLMIILMFLSYSLFSNKIAAFFFFI</sequence>
<feature type="transmembrane region" description="Helical" evidence="1">
    <location>
        <begin position="33"/>
        <end position="54"/>
    </location>
</feature>
<dbReference type="AlphaFoldDB" id="A0A3R9WLZ7"/>
<reference evidence="2 3" key="1">
    <citation type="submission" date="2018-10" db="EMBL/GenBank/DDBJ databases">
        <title>Draft genome sequence of Bacillus salarius IM0101, isolated from a hypersaline soil in Inner Mongolia, China.</title>
        <authorList>
            <person name="Yamprayoonswat W."/>
            <person name="Boonvisut S."/>
            <person name="Jumpathong W."/>
            <person name="Sittihan S."/>
            <person name="Ruangsuj P."/>
            <person name="Wanthongcharoen S."/>
            <person name="Thongpramul N."/>
            <person name="Pimmason S."/>
            <person name="Yu B."/>
            <person name="Yasawong M."/>
        </authorList>
    </citation>
    <scope>NUCLEOTIDE SEQUENCE [LARGE SCALE GENOMIC DNA]</scope>
    <source>
        <strain evidence="2 3">IM0101</strain>
    </source>
</reference>
<feature type="transmembrane region" description="Helical" evidence="1">
    <location>
        <begin position="61"/>
        <end position="82"/>
    </location>
</feature>
<comment type="caution">
    <text evidence="2">The sequence shown here is derived from an EMBL/GenBank/DDBJ whole genome shotgun (WGS) entry which is preliminary data.</text>
</comment>
<feature type="transmembrane region" description="Helical" evidence="1">
    <location>
        <begin position="7"/>
        <end position="27"/>
    </location>
</feature>
<dbReference type="EMBL" id="RBVX01000081">
    <property type="protein sequence ID" value="RSL29259.1"/>
    <property type="molecule type" value="Genomic_DNA"/>
</dbReference>
<gene>
    <name evidence="2" type="ORF">D7Z54_32245</name>
</gene>
<evidence type="ECO:0000256" key="1">
    <source>
        <dbReference type="SAM" id="Phobius"/>
    </source>
</evidence>
<evidence type="ECO:0000313" key="3">
    <source>
        <dbReference type="Proteomes" id="UP000275076"/>
    </source>
</evidence>
<accession>A0A3R9WLZ7</accession>
<proteinExistence type="predicted"/>
<keyword evidence="1" id="KW-1133">Transmembrane helix</keyword>
<organism evidence="2 3">
    <name type="scientific">Salibacterium salarium</name>
    <dbReference type="NCBI Taxonomy" id="284579"/>
    <lineage>
        <taxon>Bacteria</taxon>
        <taxon>Bacillati</taxon>
        <taxon>Bacillota</taxon>
        <taxon>Bacilli</taxon>
        <taxon>Bacillales</taxon>
        <taxon>Bacillaceae</taxon>
    </lineage>
</organism>